<sequence length="524" mass="55517">MTWTSRQGLTLPDLVGAAQRRAWAADGHYLDVDLYRMFRQRVQAHPDRPAVIDPRATVSYAQLDVAARRFAGVLRAAGVCDREIVAIRLPNGWPAVAAELAVALLGAVALTFPDGPGSGEARSLLARSRATALVTDRDFADTELPHVKAVLTTEQLQAGTDLAVPAPAADPDAPARILVSSGSESEPKMIAYSHNAMGGGRGNYLRAIYAGRPDPRALILVPLSASYGSLGTVSVQRHGATLVLLDRFDPAAALAAIAEHRITHLFGVATILRRMTSQSAEPDEDLSSLDAVIASCDGLPTPVLAAALDRFGCPISNLYGSSDGVNCRGEYDAPGVETTALSHPDLAVCDFEVRDEQGRALPAGTPGELWARGPMTPLCYVGAPDLDAGRRDPAGWVRSGDHGLLDSERRLHLLRRNSAVIKRGGFTISPAEVERHAGAHPALAEAVCVPVPDEDLGERLCVCVVARPGAPAPSLAELNLFLVEQRGLERRKLPEQLVSLAALPLGSTGKLSRVELSRLAAART</sequence>
<dbReference type="RefSeq" id="WP_145910441.1">
    <property type="nucleotide sequence ID" value="NZ_BAAAMZ010000001.1"/>
</dbReference>
<dbReference type="InterPro" id="IPR000873">
    <property type="entry name" value="AMP-dep_synth/lig_dom"/>
</dbReference>
<proteinExistence type="inferred from homology"/>
<dbReference type="Gene3D" id="3.40.50.12780">
    <property type="entry name" value="N-terminal domain of ligase-like"/>
    <property type="match status" value="1"/>
</dbReference>
<dbReference type="GO" id="GO:0031956">
    <property type="term" value="F:medium-chain fatty acid-CoA ligase activity"/>
    <property type="evidence" value="ECO:0007669"/>
    <property type="project" value="TreeGrafter"/>
</dbReference>
<evidence type="ECO:0000313" key="5">
    <source>
        <dbReference type="EMBL" id="TWF73461.1"/>
    </source>
</evidence>
<keyword evidence="2 5" id="KW-0436">Ligase</keyword>
<dbReference type="Pfam" id="PF00501">
    <property type="entry name" value="AMP-binding"/>
    <property type="match status" value="1"/>
</dbReference>
<reference evidence="5 6" key="1">
    <citation type="submission" date="2019-06" db="EMBL/GenBank/DDBJ databases">
        <title>Sequencing the genomes of 1000 actinobacteria strains.</title>
        <authorList>
            <person name="Klenk H.-P."/>
        </authorList>
    </citation>
    <scope>NUCLEOTIDE SEQUENCE [LARGE SCALE GENOMIC DNA]</scope>
    <source>
        <strain evidence="5 6">DSM 44826</strain>
    </source>
</reference>
<dbReference type="Proteomes" id="UP000317940">
    <property type="component" value="Unassembled WGS sequence"/>
</dbReference>
<dbReference type="InterPro" id="IPR025110">
    <property type="entry name" value="AMP-bd_C"/>
</dbReference>
<evidence type="ECO:0000256" key="1">
    <source>
        <dbReference type="ARBA" id="ARBA00006432"/>
    </source>
</evidence>
<dbReference type="OrthoDB" id="4507402at2"/>
<name>A0A561SF18_9ACTN</name>
<dbReference type="AlphaFoldDB" id="A0A561SF18"/>
<keyword evidence="6" id="KW-1185">Reference proteome</keyword>
<feature type="domain" description="AMP-binding enzyme C-terminal" evidence="4">
    <location>
        <begin position="432"/>
        <end position="510"/>
    </location>
</feature>
<dbReference type="PANTHER" id="PTHR43201:SF5">
    <property type="entry name" value="MEDIUM-CHAIN ACYL-COA LIGASE ACSF2, MITOCHONDRIAL"/>
    <property type="match status" value="1"/>
</dbReference>
<dbReference type="GO" id="GO:0006631">
    <property type="term" value="P:fatty acid metabolic process"/>
    <property type="evidence" value="ECO:0007669"/>
    <property type="project" value="TreeGrafter"/>
</dbReference>
<evidence type="ECO:0000313" key="6">
    <source>
        <dbReference type="Proteomes" id="UP000317940"/>
    </source>
</evidence>
<feature type="domain" description="AMP-dependent synthetase/ligase" evidence="3">
    <location>
        <begin position="38"/>
        <end position="380"/>
    </location>
</feature>
<organism evidence="5 6">
    <name type="scientific">Kitasatospora viridis</name>
    <dbReference type="NCBI Taxonomy" id="281105"/>
    <lineage>
        <taxon>Bacteria</taxon>
        <taxon>Bacillati</taxon>
        <taxon>Actinomycetota</taxon>
        <taxon>Actinomycetes</taxon>
        <taxon>Kitasatosporales</taxon>
        <taxon>Streptomycetaceae</taxon>
        <taxon>Kitasatospora</taxon>
    </lineage>
</organism>
<dbReference type="PANTHER" id="PTHR43201">
    <property type="entry name" value="ACYL-COA SYNTHETASE"/>
    <property type="match status" value="1"/>
</dbReference>
<comment type="caution">
    <text evidence="5">The sequence shown here is derived from an EMBL/GenBank/DDBJ whole genome shotgun (WGS) entry which is preliminary data.</text>
</comment>
<dbReference type="InterPro" id="IPR042099">
    <property type="entry name" value="ANL_N_sf"/>
</dbReference>
<protein>
    <submittedName>
        <fullName evidence="5">Acyl-CoA synthetase (AMP-forming)/AMP-acid ligase II</fullName>
    </submittedName>
</protein>
<dbReference type="Pfam" id="PF13193">
    <property type="entry name" value="AMP-binding_C"/>
    <property type="match status" value="1"/>
</dbReference>
<dbReference type="CDD" id="cd04433">
    <property type="entry name" value="AFD_class_I"/>
    <property type="match status" value="1"/>
</dbReference>
<accession>A0A561SF18</accession>
<evidence type="ECO:0000256" key="2">
    <source>
        <dbReference type="ARBA" id="ARBA00022598"/>
    </source>
</evidence>
<comment type="similarity">
    <text evidence="1">Belongs to the ATP-dependent AMP-binding enzyme family.</text>
</comment>
<dbReference type="SUPFAM" id="SSF56801">
    <property type="entry name" value="Acetyl-CoA synthetase-like"/>
    <property type="match status" value="1"/>
</dbReference>
<dbReference type="EMBL" id="VIWT01000005">
    <property type="protein sequence ID" value="TWF73461.1"/>
    <property type="molecule type" value="Genomic_DNA"/>
</dbReference>
<gene>
    <name evidence="5" type="ORF">FHX73_1572</name>
</gene>
<evidence type="ECO:0000259" key="4">
    <source>
        <dbReference type="Pfam" id="PF13193"/>
    </source>
</evidence>
<evidence type="ECO:0000259" key="3">
    <source>
        <dbReference type="Pfam" id="PF00501"/>
    </source>
</evidence>
<dbReference type="InterPro" id="IPR045851">
    <property type="entry name" value="AMP-bd_C_sf"/>
</dbReference>
<dbReference type="Gene3D" id="3.30.300.30">
    <property type="match status" value="1"/>
</dbReference>